<dbReference type="Gramene" id="TraesJAG3D03G02008320.1">
    <property type="protein sequence ID" value="TraesJAG3D03G02008320.1.CDS1"/>
    <property type="gene ID" value="TraesJAG3D03G02008320"/>
</dbReference>
<dbReference type="SUPFAM" id="SSF55455">
    <property type="entry name" value="SRF-like"/>
    <property type="match status" value="1"/>
</dbReference>
<comment type="subcellular location">
    <subcellularLocation>
        <location evidence="1">Nucleus</location>
    </subcellularLocation>
</comment>
<name>A0A3B6H7F8_WHEAT</name>
<dbReference type="Gramene" id="TraesCS3D02G532900.1">
    <property type="protein sequence ID" value="TraesCS3D02G532900.1.cds1"/>
    <property type="gene ID" value="TraesCS3D02G532900"/>
</dbReference>
<dbReference type="PANTHER" id="PTHR11945">
    <property type="entry name" value="MADS BOX PROTEIN"/>
    <property type="match status" value="1"/>
</dbReference>
<dbReference type="Gramene" id="TraesCS3D03G1178100.1">
    <property type="protein sequence ID" value="TraesCS3D03G1178100.1.CDS1"/>
    <property type="gene ID" value="TraesCS3D03G1178100"/>
</dbReference>
<dbReference type="AlphaFoldDB" id="A0A3B6H7F8"/>
<dbReference type="Gramene" id="TraesSYM3D03G02026670.1">
    <property type="protein sequence ID" value="TraesSYM3D03G02026670.1.CDS1"/>
    <property type="gene ID" value="TraesSYM3D03G02026670"/>
</dbReference>
<dbReference type="GO" id="GO:0046983">
    <property type="term" value="F:protein dimerization activity"/>
    <property type="evidence" value="ECO:0007669"/>
    <property type="project" value="InterPro"/>
</dbReference>
<dbReference type="InterPro" id="IPR002100">
    <property type="entry name" value="TF_MADSbox"/>
</dbReference>
<dbReference type="Gramene" id="TraesWEE_scaffold_021643_01G000200.1">
    <property type="protein sequence ID" value="TraesWEE_scaffold_021643_01G000200.1"/>
    <property type="gene ID" value="TraesWEE_scaffold_021643_01G000200"/>
</dbReference>
<keyword evidence="2" id="KW-0805">Transcription regulation</keyword>
<dbReference type="SMR" id="A0A3B6H7F8"/>
<dbReference type="OrthoDB" id="778914at2759"/>
<dbReference type="PROSITE" id="PS50066">
    <property type="entry name" value="MADS_BOX_2"/>
    <property type="match status" value="1"/>
</dbReference>
<dbReference type="Gene3D" id="3.40.1810.10">
    <property type="entry name" value="Transcription factor, MADS-box"/>
    <property type="match status" value="1"/>
</dbReference>
<dbReference type="RefSeq" id="XP_044354742.1">
    <property type="nucleotide sequence ID" value="XM_044498807.1"/>
</dbReference>
<dbReference type="Gramene" id="TraesROB_scaffold_040458_01G000200.1">
    <property type="protein sequence ID" value="TraesROB_scaffold_040458_01G000200.1"/>
    <property type="gene ID" value="TraesROB_scaffold_040458_01G000200"/>
</dbReference>
<evidence type="ECO:0000259" key="7">
    <source>
        <dbReference type="PROSITE" id="PS50066"/>
    </source>
</evidence>
<dbReference type="Gramene" id="TraesCAD_scaffold_041572_01G000200.1">
    <property type="protein sequence ID" value="TraesCAD_scaffold_041572_01G000200.1"/>
    <property type="gene ID" value="TraesCAD_scaffold_041572_01G000200"/>
</dbReference>
<evidence type="ECO:0000313" key="8">
    <source>
        <dbReference type="EnsemblPlants" id="TraesCS3D02G532900.1.cds1"/>
    </source>
</evidence>
<dbReference type="GO" id="GO:0000978">
    <property type="term" value="F:RNA polymerase II cis-regulatory region sequence-specific DNA binding"/>
    <property type="evidence" value="ECO:0000318"/>
    <property type="project" value="GO_Central"/>
</dbReference>
<feature type="coiled-coil region" evidence="6">
    <location>
        <begin position="118"/>
        <end position="148"/>
    </location>
</feature>
<keyword evidence="3" id="KW-0238">DNA-binding</keyword>
<feature type="domain" description="MADS-box" evidence="7">
    <location>
        <begin position="10"/>
        <end position="70"/>
    </location>
</feature>
<dbReference type="GO" id="GO:0005634">
    <property type="term" value="C:nucleus"/>
    <property type="evidence" value="ECO:0007669"/>
    <property type="project" value="UniProtKB-SubCell"/>
</dbReference>
<dbReference type="Proteomes" id="UP000019116">
    <property type="component" value="Chromosome 3D"/>
</dbReference>
<dbReference type="Gramene" id="TraesCLE_scaffold_014089_01G000200.1">
    <property type="protein sequence ID" value="TraesCLE_scaffold_014089_01G000200.1"/>
    <property type="gene ID" value="TraesCLE_scaffold_014089_01G000200"/>
</dbReference>
<keyword evidence="6" id="KW-0175">Coiled coil</keyword>
<dbReference type="GeneID" id="123076686"/>
<proteinExistence type="predicted"/>
<gene>
    <name evidence="8" type="primary">LOC123076686</name>
</gene>
<reference evidence="8" key="1">
    <citation type="submission" date="2018-08" db="EMBL/GenBank/DDBJ databases">
        <authorList>
            <person name="Rossello M."/>
        </authorList>
    </citation>
    <scope>NUCLEOTIDE SEQUENCE [LARGE SCALE GENOMIC DNA]</scope>
    <source>
        <strain evidence="8">cv. Chinese Spring</strain>
    </source>
</reference>
<dbReference type="PANTHER" id="PTHR11945:SF612">
    <property type="entry name" value="MADS-BOX DOMAIN-CONTAINING PROTEIN"/>
    <property type="match status" value="1"/>
</dbReference>
<dbReference type="SMART" id="SM00432">
    <property type="entry name" value="MADS"/>
    <property type="match status" value="1"/>
</dbReference>
<reference evidence="8" key="2">
    <citation type="submission" date="2018-10" db="UniProtKB">
        <authorList>
            <consortium name="EnsemblPlants"/>
        </authorList>
    </citation>
    <scope>IDENTIFICATION</scope>
</reference>
<dbReference type="Gramene" id="TraesJUL3D03G02019210.1">
    <property type="protein sequence ID" value="TraesJUL3D03G02019210.1.CDS1"/>
    <property type="gene ID" value="TraesJUL3D03G02019210"/>
</dbReference>
<dbReference type="STRING" id="4565.A0A3B6H7F8"/>
<evidence type="ECO:0000256" key="4">
    <source>
        <dbReference type="ARBA" id="ARBA00023163"/>
    </source>
</evidence>
<dbReference type="PRINTS" id="PR00404">
    <property type="entry name" value="MADSDOMAIN"/>
</dbReference>
<evidence type="ECO:0000313" key="9">
    <source>
        <dbReference type="Proteomes" id="UP000019116"/>
    </source>
</evidence>
<sequence length="251" mass="27473">MAAPNQRGGSGRKKTVIRRIEQQDARQVSYAKRRVGLFNKASELSVLTGAQLAALAFPPGGKVFSFGHPSVDPVVERFLAGEGLGACPMAQGAANGRFLAAEGAGAGAGEGAADEDNVKRLAQQLAEMRTELREVKKQTKRIDKAMAKERAAGDQIAAWVDPKARDMGDEDMAAFFATLLKVKTDVSDRGWRQSYSNGLWRCRHRSSLPGWRWRSRCLSRTPKKRRSKPVSIGSSKIIHAWTIVPQSVCRQ</sequence>
<dbReference type="GO" id="GO:0006357">
    <property type="term" value="P:regulation of transcription by RNA polymerase II"/>
    <property type="evidence" value="ECO:0000318"/>
    <property type="project" value="GO_Central"/>
</dbReference>
<evidence type="ECO:0000256" key="2">
    <source>
        <dbReference type="ARBA" id="ARBA00023015"/>
    </source>
</evidence>
<dbReference type="EnsemblPlants" id="TraesCS3D02G532900.1">
    <property type="protein sequence ID" value="TraesCS3D02G532900.1.cds1"/>
    <property type="gene ID" value="TraesCS3D02G532900"/>
</dbReference>
<dbReference type="Gramene" id="TraesARI3D03G02037600.1">
    <property type="protein sequence ID" value="TraesARI3D03G02037600.1.CDS1"/>
    <property type="gene ID" value="TraesARI3D03G02037600"/>
</dbReference>
<evidence type="ECO:0000256" key="5">
    <source>
        <dbReference type="ARBA" id="ARBA00023242"/>
    </source>
</evidence>
<dbReference type="Gramene" id="TraesSTA3D03G01996520.1">
    <property type="protein sequence ID" value="TraesSTA3D03G01996520.1.CDS1"/>
    <property type="gene ID" value="TraesSTA3D03G01996520"/>
</dbReference>
<evidence type="ECO:0000256" key="6">
    <source>
        <dbReference type="SAM" id="Coils"/>
    </source>
</evidence>
<keyword evidence="4" id="KW-0804">Transcription</keyword>
<dbReference type="GO" id="GO:0000981">
    <property type="term" value="F:DNA-binding transcription factor activity, RNA polymerase II-specific"/>
    <property type="evidence" value="ECO:0000318"/>
    <property type="project" value="GO_Central"/>
</dbReference>
<evidence type="ECO:0000256" key="3">
    <source>
        <dbReference type="ARBA" id="ARBA00023125"/>
    </source>
</evidence>
<dbReference type="InterPro" id="IPR036879">
    <property type="entry name" value="TF_MADSbox_sf"/>
</dbReference>
<evidence type="ECO:0000256" key="1">
    <source>
        <dbReference type="ARBA" id="ARBA00004123"/>
    </source>
</evidence>
<dbReference type="Gramene" id="TraesMAC3D03G02001420.1">
    <property type="protein sequence ID" value="TraesMAC3D03G02001420.1.CDS1"/>
    <property type="gene ID" value="TraesMAC3D03G02001420"/>
</dbReference>
<protein>
    <recommendedName>
        <fullName evidence="7">MADS-box domain-containing protein</fullName>
    </recommendedName>
</protein>
<keyword evidence="9" id="KW-1185">Reference proteome</keyword>
<dbReference type="Gramene" id="TraesNOR3D03G02028140.1">
    <property type="protein sequence ID" value="TraesNOR3D03G02028140.1.CDS1"/>
    <property type="gene ID" value="TraesNOR3D03G02028140"/>
</dbReference>
<organism evidence="8">
    <name type="scientific">Triticum aestivum</name>
    <name type="common">Wheat</name>
    <dbReference type="NCBI Taxonomy" id="4565"/>
    <lineage>
        <taxon>Eukaryota</taxon>
        <taxon>Viridiplantae</taxon>
        <taxon>Streptophyta</taxon>
        <taxon>Embryophyta</taxon>
        <taxon>Tracheophyta</taxon>
        <taxon>Spermatophyta</taxon>
        <taxon>Magnoliopsida</taxon>
        <taxon>Liliopsida</taxon>
        <taxon>Poales</taxon>
        <taxon>Poaceae</taxon>
        <taxon>BOP clade</taxon>
        <taxon>Pooideae</taxon>
        <taxon>Triticodae</taxon>
        <taxon>Triticeae</taxon>
        <taxon>Triticinae</taxon>
        <taxon>Triticum</taxon>
    </lineage>
</organism>
<dbReference type="Pfam" id="PF00319">
    <property type="entry name" value="SRF-TF"/>
    <property type="match status" value="1"/>
</dbReference>
<accession>A0A3B6H7F8</accession>
<keyword evidence="5" id="KW-0539">Nucleus</keyword>